<dbReference type="InterPro" id="IPR036465">
    <property type="entry name" value="vWFA_dom_sf"/>
</dbReference>
<gene>
    <name evidence="6" type="primary">dnaK_4</name>
    <name evidence="6" type="ORF">GmarT_41220</name>
</gene>
<evidence type="ECO:0000313" key="6">
    <source>
        <dbReference type="EMBL" id="QEG18236.1"/>
    </source>
</evidence>
<dbReference type="EMBL" id="CP042910">
    <property type="protein sequence ID" value="QEG18236.1"/>
    <property type="molecule type" value="Genomic_DNA"/>
</dbReference>
<sequence length="715" mass="77084">MTQTIGIDLGTTNSVVATVGCSERVEVLPNEHGKSITPSVVLFENGSVVVGDEAKESQKIGDPNVASFFKRLMGDREYRFETAQKEYSAIELSACVLRSLKADAERELGHSVSDAVITIPAYFYDAERKATIEAGRQAGLNILQLINEPTAAAIAYGVTAQPKSTSNVLVYDLGGGTFDVTLLRITEDETRVLTSEGDAELGGKDWDSRIVDFLAAEFQNEYGSNPLDDVVAIGDLWVAAEDAKRTLTDRKSATLFIAHDGEKGRYELRREQFSDLCQDLVERTLDTVRSVLESQQMQPTDINEVLLVGGSTRMPMIQEALTSYFGHPPSRGVNPDEAVAIGAAICAHGHAQAKGPVGLAAMKSGEKTGKGLMLGKTRVTDVTPHSLGMIAINEDNSAYINSIILSKDQPVPRRESRPFQHRTQPHDDNLLEVFMTQGEHDGPSQVTYLGRYVIPHVPHDPGNSVVIEIDYAYDLSGSVQVTARLASDHTELTVNVESLPEDIPARFMEPPPKPVIPHVTVYLAFDLSGSMSGEPLAESQKAALAFLEQVDLTHCSMGVIAVADSTQTVLDACQNASKIEKAVKSLSIGMVGCGNSAQPFDTAMKKLKKVEGPRFVITLADGVWADQPHAVNRAKSLHSAEIDVIAIGFGDADKNFLRDIASCDEGSFFTSLSGLSATFSSIAQVITKTQGNPVSSTKSDVDRKSGFWGLLAGKK</sequence>
<dbReference type="SUPFAM" id="SSF100920">
    <property type="entry name" value="Heat shock protein 70kD (HSP70), peptide-binding domain"/>
    <property type="match status" value="1"/>
</dbReference>
<dbReference type="SUPFAM" id="SSF53300">
    <property type="entry name" value="vWA-like"/>
    <property type="match status" value="1"/>
</dbReference>
<dbReference type="PROSITE" id="PS00329">
    <property type="entry name" value="HSP70_2"/>
    <property type="match status" value="1"/>
</dbReference>
<dbReference type="SMART" id="SM00327">
    <property type="entry name" value="VWA"/>
    <property type="match status" value="1"/>
</dbReference>
<dbReference type="InterPro" id="IPR002035">
    <property type="entry name" value="VWF_A"/>
</dbReference>
<protein>
    <submittedName>
        <fullName evidence="6">Chaperone protein DnaK</fullName>
    </submittedName>
</protein>
<dbReference type="SUPFAM" id="SSF53067">
    <property type="entry name" value="Actin-like ATPase domain"/>
    <property type="match status" value="2"/>
</dbReference>
<dbReference type="CDD" id="cd00198">
    <property type="entry name" value="vWFA"/>
    <property type="match status" value="1"/>
</dbReference>
<dbReference type="Gene3D" id="3.30.420.40">
    <property type="match status" value="2"/>
</dbReference>
<dbReference type="InterPro" id="IPR043129">
    <property type="entry name" value="ATPase_NBD"/>
</dbReference>
<keyword evidence="2 4" id="KW-0547">Nucleotide-binding</keyword>
<reference evidence="6 7" key="1">
    <citation type="submission" date="2019-08" db="EMBL/GenBank/DDBJ databases">
        <title>Deep-cultivation of Planctomycetes and their phenomic and genomic characterization uncovers novel biology.</title>
        <authorList>
            <person name="Wiegand S."/>
            <person name="Jogler M."/>
            <person name="Boedeker C."/>
            <person name="Pinto D."/>
            <person name="Vollmers J."/>
            <person name="Rivas-Marin E."/>
            <person name="Kohn T."/>
            <person name="Peeters S.H."/>
            <person name="Heuer A."/>
            <person name="Rast P."/>
            <person name="Oberbeckmann S."/>
            <person name="Bunk B."/>
            <person name="Jeske O."/>
            <person name="Meyerdierks A."/>
            <person name="Storesund J.E."/>
            <person name="Kallscheuer N."/>
            <person name="Luecker S."/>
            <person name="Lage O.M."/>
            <person name="Pohl T."/>
            <person name="Merkel B.J."/>
            <person name="Hornburger P."/>
            <person name="Mueller R.-W."/>
            <person name="Bruemmer F."/>
            <person name="Labrenz M."/>
            <person name="Spormann A.M."/>
            <person name="Op den Camp H."/>
            <person name="Overmann J."/>
            <person name="Amann R."/>
            <person name="Jetten M.S.M."/>
            <person name="Mascher T."/>
            <person name="Medema M.H."/>
            <person name="Devos D.P."/>
            <person name="Kaster A.-K."/>
            <person name="Ovreas L."/>
            <person name="Rohde M."/>
            <person name="Galperin M.Y."/>
            <person name="Jogler C."/>
        </authorList>
    </citation>
    <scope>NUCLEOTIDE SEQUENCE [LARGE SCALE GENOMIC DNA]</scope>
    <source>
        <strain evidence="6 7">DSM 8797</strain>
    </source>
</reference>
<feature type="domain" description="VWFA" evidence="5">
    <location>
        <begin position="520"/>
        <end position="686"/>
    </location>
</feature>
<dbReference type="Gene3D" id="3.90.640.10">
    <property type="entry name" value="Actin, Chain A, domain 4"/>
    <property type="match status" value="1"/>
</dbReference>
<dbReference type="Proteomes" id="UP000322887">
    <property type="component" value="Chromosome"/>
</dbReference>
<dbReference type="PROSITE" id="PS01036">
    <property type="entry name" value="HSP70_3"/>
    <property type="match status" value="1"/>
</dbReference>
<dbReference type="GeneID" id="98648602"/>
<dbReference type="PANTHER" id="PTHR19375">
    <property type="entry name" value="HEAT SHOCK PROTEIN 70KDA"/>
    <property type="match status" value="1"/>
</dbReference>
<dbReference type="PRINTS" id="PR00301">
    <property type="entry name" value="HEATSHOCK70"/>
</dbReference>
<keyword evidence="3 4" id="KW-0067">ATP-binding</keyword>
<comment type="similarity">
    <text evidence="1 4">Belongs to the heat shock protein 70 family.</text>
</comment>
<evidence type="ECO:0000259" key="5">
    <source>
        <dbReference type="PROSITE" id="PS50234"/>
    </source>
</evidence>
<dbReference type="Gene3D" id="2.60.34.10">
    <property type="entry name" value="Substrate Binding Domain Of DNAk, Chain A, domain 1"/>
    <property type="match status" value="1"/>
</dbReference>
<dbReference type="CDD" id="cd24029">
    <property type="entry name" value="ASKHA_NBD_HSP70_DnaK_HscA_HscC"/>
    <property type="match status" value="1"/>
</dbReference>
<organism evidence="6 7">
    <name type="scientific">Gimesia maris</name>
    <dbReference type="NCBI Taxonomy" id="122"/>
    <lineage>
        <taxon>Bacteria</taxon>
        <taxon>Pseudomonadati</taxon>
        <taxon>Planctomycetota</taxon>
        <taxon>Planctomycetia</taxon>
        <taxon>Planctomycetales</taxon>
        <taxon>Planctomycetaceae</taxon>
        <taxon>Gimesia</taxon>
    </lineage>
</organism>
<evidence type="ECO:0000256" key="2">
    <source>
        <dbReference type="ARBA" id="ARBA00022741"/>
    </source>
</evidence>
<dbReference type="RefSeq" id="WP_002646730.1">
    <property type="nucleotide sequence ID" value="NZ_CP042910.1"/>
</dbReference>
<accession>A0ABX5YRA0</accession>
<dbReference type="InterPro" id="IPR029047">
    <property type="entry name" value="HSP70_peptide-bd_sf"/>
</dbReference>
<dbReference type="Pfam" id="PF00012">
    <property type="entry name" value="HSP70"/>
    <property type="match status" value="1"/>
</dbReference>
<evidence type="ECO:0000256" key="4">
    <source>
        <dbReference type="RuleBase" id="RU003322"/>
    </source>
</evidence>
<evidence type="ECO:0000313" key="7">
    <source>
        <dbReference type="Proteomes" id="UP000322887"/>
    </source>
</evidence>
<dbReference type="InterPro" id="IPR013126">
    <property type="entry name" value="Hsp_70_fam"/>
</dbReference>
<dbReference type="InterPro" id="IPR018181">
    <property type="entry name" value="Heat_shock_70_CS"/>
</dbReference>
<keyword evidence="7" id="KW-1185">Reference proteome</keyword>
<dbReference type="Pfam" id="PF00092">
    <property type="entry name" value="VWA"/>
    <property type="match status" value="1"/>
</dbReference>
<dbReference type="Gene3D" id="3.40.50.410">
    <property type="entry name" value="von Willebrand factor, type A domain"/>
    <property type="match status" value="1"/>
</dbReference>
<dbReference type="PROSITE" id="PS00297">
    <property type="entry name" value="HSP70_1"/>
    <property type="match status" value="1"/>
</dbReference>
<name>A0ABX5YRA0_9PLAN</name>
<proteinExistence type="inferred from homology"/>
<dbReference type="PROSITE" id="PS50234">
    <property type="entry name" value="VWFA"/>
    <property type="match status" value="1"/>
</dbReference>
<evidence type="ECO:0000256" key="1">
    <source>
        <dbReference type="ARBA" id="ARBA00007381"/>
    </source>
</evidence>
<evidence type="ECO:0000256" key="3">
    <source>
        <dbReference type="ARBA" id="ARBA00022840"/>
    </source>
</evidence>